<evidence type="ECO:0000256" key="2">
    <source>
        <dbReference type="ARBA" id="ARBA00004691"/>
    </source>
</evidence>
<dbReference type="PANTHER" id="PTHR30307">
    <property type="entry name" value="S-ADENOSYLMETHIONINE:TRNA RIBOSYLTRANSFERASE-ISOMERASE"/>
    <property type="match status" value="1"/>
</dbReference>
<comment type="pathway">
    <text evidence="2 13">tRNA modification; tRNA-queuosine biosynthesis.</text>
</comment>
<dbReference type="EC" id="2.4.99.17" evidence="10 13"/>
<comment type="subunit">
    <text evidence="3 13">Monomer.</text>
</comment>
<dbReference type="GO" id="GO:0051075">
    <property type="term" value="F:S-adenosylmethionine:tRNA ribosyltransferase-isomerase activity"/>
    <property type="evidence" value="ECO:0007669"/>
    <property type="project" value="UniProtKB-EC"/>
</dbReference>
<sequence length="355" mass="39006">MQRQDFYFDLPESLIAKAPTAERRGSRLLCLDGTTGALGHRQFAELPDLIAPGDLLVFNDTRVIPARLFGQKASGGKLEILIERVLDEHRALAHIRSSKSPKPGSEIFLEDGSRLSMVARHDALFELEFPAEGVLPVLERQGHMPLPPYIDREDTETDKDRYQTVYSRNAGAVAAPTAGLHFDDEMIQSLRDKGVDTAFVTLHVGAGTFQPVRVDDINTHKMHSEILDVSAEVCDAVKACRARGGKVIAVGTTSVRALESAAVSGQLKPTQGETEIFIYPGYDFRVVDRLITNFHLPESTLLMLVSAFAGYNNAMNAYRQAVAEEYRFFSYGDAMLIERNPAVDPAEVGAGQADD</sequence>
<accession>A0A1Q2M6D3</accession>
<evidence type="ECO:0000256" key="13">
    <source>
        <dbReference type="HAMAP-Rule" id="MF_00113"/>
    </source>
</evidence>
<comment type="catalytic activity">
    <reaction evidence="8 13">
        <text>7-aminomethyl-7-carbaguanosine(34) in tRNA + S-adenosyl-L-methionine = epoxyqueuosine(34) in tRNA + adenine + L-methionine + 2 H(+)</text>
        <dbReference type="Rhea" id="RHEA:32155"/>
        <dbReference type="Rhea" id="RHEA-COMP:10342"/>
        <dbReference type="Rhea" id="RHEA-COMP:18582"/>
        <dbReference type="ChEBI" id="CHEBI:15378"/>
        <dbReference type="ChEBI" id="CHEBI:16708"/>
        <dbReference type="ChEBI" id="CHEBI:57844"/>
        <dbReference type="ChEBI" id="CHEBI:59789"/>
        <dbReference type="ChEBI" id="CHEBI:82833"/>
        <dbReference type="ChEBI" id="CHEBI:194443"/>
        <dbReference type="EC" id="2.4.99.17"/>
    </reaction>
</comment>
<keyword evidence="5 13" id="KW-0808">Transferase</keyword>
<keyword evidence="4 13" id="KW-0963">Cytoplasm</keyword>
<comment type="function">
    <text evidence="13">Transfers and isomerizes the ribose moiety from AdoMet to the 7-aminomethyl group of 7-deazaguanine (preQ1-tRNA) to give epoxyqueuosine (oQ-tRNA).</text>
</comment>
<dbReference type="AlphaFoldDB" id="A0A1Q2M6D3"/>
<evidence type="ECO:0000256" key="9">
    <source>
        <dbReference type="ARBA" id="ARBA00061210"/>
    </source>
</evidence>
<dbReference type="RefSeq" id="WP_077405309.1">
    <property type="nucleotide sequence ID" value="NZ_CP019650.1"/>
</dbReference>
<dbReference type="SUPFAM" id="SSF111337">
    <property type="entry name" value="QueA-like"/>
    <property type="match status" value="1"/>
</dbReference>
<dbReference type="KEGG" id="maga:Mag101_12120"/>
<dbReference type="GO" id="GO:0008616">
    <property type="term" value="P:tRNA queuosine(34) biosynthetic process"/>
    <property type="evidence" value="ECO:0007669"/>
    <property type="project" value="UniProtKB-UniRule"/>
</dbReference>
<keyword evidence="6 13" id="KW-0949">S-adenosyl-L-methionine</keyword>
<dbReference type="Gene3D" id="3.40.1780.10">
    <property type="entry name" value="QueA-like"/>
    <property type="match status" value="1"/>
</dbReference>
<dbReference type="InterPro" id="IPR003699">
    <property type="entry name" value="QueA"/>
</dbReference>
<dbReference type="HAMAP" id="MF_00113">
    <property type="entry name" value="QueA"/>
    <property type="match status" value="1"/>
</dbReference>
<dbReference type="InterPro" id="IPR036100">
    <property type="entry name" value="QueA_sf"/>
</dbReference>
<evidence type="ECO:0000313" key="14">
    <source>
        <dbReference type="EMBL" id="AQQ68303.1"/>
    </source>
</evidence>
<proteinExistence type="inferred from homology"/>
<evidence type="ECO:0000256" key="4">
    <source>
        <dbReference type="ARBA" id="ARBA00022490"/>
    </source>
</evidence>
<name>A0A1Q2M6D3_9GAMM</name>
<dbReference type="OrthoDB" id="9805933at2"/>
<dbReference type="Pfam" id="PF02547">
    <property type="entry name" value="Queuosine_synth"/>
    <property type="match status" value="1"/>
</dbReference>
<dbReference type="Gene3D" id="2.40.10.240">
    <property type="entry name" value="QueA-like"/>
    <property type="match status" value="1"/>
</dbReference>
<dbReference type="NCBIfam" id="NF001140">
    <property type="entry name" value="PRK00147.1"/>
    <property type="match status" value="1"/>
</dbReference>
<keyword evidence="7 13" id="KW-0671">Queuosine biosynthesis</keyword>
<evidence type="ECO:0000256" key="7">
    <source>
        <dbReference type="ARBA" id="ARBA00022785"/>
    </source>
</evidence>
<comment type="similarity">
    <text evidence="9 13">Belongs to the QueA family.</text>
</comment>
<evidence type="ECO:0000256" key="11">
    <source>
        <dbReference type="ARBA" id="ARBA00069325"/>
    </source>
</evidence>
<dbReference type="STRING" id="260552.Mag101_12120"/>
<gene>
    <name evidence="13" type="primary">queA</name>
    <name evidence="14" type="ORF">Mag101_12120</name>
</gene>
<dbReference type="FunFam" id="3.40.1780.10:FF:000001">
    <property type="entry name" value="S-adenosylmethionine:tRNA ribosyltransferase-isomerase"/>
    <property type="match status" value="1"/>
</dbReference>
<dbReference type="EMBL" id="CP019650">
    <property type="protein sequence ID" value="AQQ68303.1"/>
    <property type="molecule type" value="Genomic_DNA"/>
</dbReference>
<keyword evidence="15" id="KW-1185">Reference proteome</keyword>
<comment type="subcellular location">
    <subcellularLocation>
        <location evidence="1 13">Cytoplasm</location>
    </subcellularLocation>
</comment>
<dbReference type="GO" id="GO:0005737">
    <property type="term" value="C:cytoplasm"/>
    <property type="evidence" value="ECO:0007669"/>
    <property type="project" value="UniProtKB-SubCell"/>
</dbReference>
<dbReference type="FunFam" id="2.40.10.240:FF:000001">
    <property type="entry name" value="S-adenosylmethionine:tRNA ribosyltransferase-isomerase"/>
    <property type="match status" value="1"/>
</dbReference>
<evidence type="ECO:0000256" key="3">
    <source>
        <dbReference type="ARBA" id="ARBA00011245"/>
    </source>
</evidence>
<evidence type="ECO:0000256" key="8">
    <source>
        <dbReference type="ARBA" id="ARBA00052751"/>
    </source>
</evidence>
<evidence type="ECO:0000256" key="1">
    <source>
        <dbReference type="ARBA" id="ARBA00004496"/>
    </source>
</evidence>
<evidence type="ECO:0000256" key="12">
    <source>
        <dbReference type="ARBA" id="ARBA00076160"/>
    </source>
</evidence>
<organism evidence="14 15">
    <name type="scientific">Microbulbifer agarilyticus</name>
    <dbReference type="NCBI Taxonomy" id="260552"/>
    <lineage>
        <taxon>Bacteria</taxon>
        <taxon>Pseudomonadati</taxon>
        <taxon>Pseudomonadota</taxon>
        <taxon>Gammaproteobacteria</taxon>
        <taxon>Cellvibrionales</taxon>
        <taxon>Microbulbiferaceae</taxon>
        <taxon>Microbulbifer</taxon>
    </lineage>
</organism>
<dbReference type="eggNOG" id="COG0809">
    <property type="taxonomic scope" value="Bacteria"/>
</dbReference>
<dbReference type="Proteomes" id="UP000188219">
    <property type="component" value="Chromosome"/>
</dbReference>
<evidence type="ECO:0000313" key="15">
    <source>
        <dbReference type="Proteomes" id="UP000188219"/>
    </source>
</evidence>
<dbReference type="NCBIfam" id="TIGR00113">
    <property type="entry name" value="queA"/>
    <property type="match status" value="1"/>
</dbReference>
<evidence type="ECO:0000256" key="10">
    <source>
        <dbReference type="ARBA" id="ARBA00066503"/>
    </source>
</evidence>
<dbReference type="PANTHER" id="PTHR30307:SF0">
    <property type="entry name" value="S-ADENOSYLMETHIONINE:TRNA RIBOSYLTRANSFERASE-ISOMERASE"/>
    <property type="match status" value="1"/>
</dbReference>
<evidence type="ECO:0000256" key="5">
    <source>
        <dbReference type="ARBA" id="ARBA00022679"/>
    </source>
</evidence>
<dbReference type="InterPro" id="IPR042119">
    <property type="entry name" value="QueA_dom2"/>
</dbReference>
<evidence type="ECO:0000256" key="6">
    <source>
        <dbReference type="ARBA" id="ARBA00022691"/>
    </source>
</evidence>
<protein>
    <recommendedName>
        <fullName evidence="11 13">S-adenosylmethionine:tRNA ribosyltransferase-isomerase</fullName>
        <ecNumber evidence="10 13">2.4.99.17</ecNumber>
    </recommendedName>
    <alternativeName>
        <fullName evidence="12 13">Queuosine biosynthesis protein QueA</fullName>
    </alternativeName>
</protein>
<dbReference type="InterPro" id="IPR042118">
    <property type="entry name" value="QueA_dom1"/>
</dbReference>
<dbReference type="UniPathway" id="UPA00392"/>
<reference evidence="14" key="1">
    <citation type="submission" date="2017-02" db="EMBL/GenBank/DDBJ databases">
        <title>Genome of Microbulbifer agarilyticus GP101.</title>
        <authorList>
            <person name="Jung J."/>
            <person name="Bae S.S."/>
            <person name="Baek K."/>
        </authorList>
    </citation>
    <scope>NUCLEOTIDE SEQUENCE [LARGE SCALE GENOMIC DNA]</scope>
    <source>
        <strain evidence="14">GP101</strain>
    </source>
</reference>